<sequence length="48" mass="5716">VSDEEFAAEDQLGEYKNRAISKLEPEFKAQTWQILEWWNKSQQSKDIT</sequence>
<reference evidence="1" key="1">
    <citation type="journal article" date="2021" name="Open Biol.">
        <title>Shared evolutionary footprints suggest mitochondrial oxidative damage underlies multiple complex I losses in fungi.</title>
        <authorList>
            <person name="Schikora-Tamarit M.A."/>
            <person name="Marcet-Houben M."/>
            <person name="Nosek J."/>
            <person name="Gabaldon T."/>
        </authorList>
    </citation>
    <scope>NUCLEOTIDE SEQUENCE</scope>
    <source>
        <strain evidence="1">CBS2887</strain>
    </source>
</reference>
<dbReference type="EMBL" id="JAEUBG010000827">
    <property type="protein sequence ID" value="KAH3687473.1"/>
    <property type="molecule type" value="Genomic_DNA"/>
</dbReference>
<comment type="caution">
    <text evidence="1">The sequence shown here is derived from an EMBL/GenBank/DDBJ whole genome shotgun (WGS) entry which is preliminary data.</text>
</comment>
<feature type="non-terminal residue" evidence="1">
    <location>
        <position position="1"/>
    </location>
</feature>
<keyword evidence="2" id="KW-1185">Reference proteome</keyword>
<organism evidence="1 2">
    <name type="scientific">Wickerhamomyces pijperi</name>
    <name type="common">Yeast</name>
    <name type="synonym">Pichia pijperi</name>
    <dbReference type="NCBI Taxonomy" id="599730"/>
    <lineage>
        <taxon>Eukaryota</taxon>
        <taxon>Fungi</taxon>
        <taxon>Dikarya</taxon>
        <taxon>Ascomycota</taxon>
        <taxon>Saccharomycotina</taxon>
        <taxon>Saccharomycetes</taxon>
        <taxon>Phaffomycetales</taxon>
        <taxon>Wickerhamomycetaceae</taxon>
        <taxon>Wickerhamomyces</taxon>
    </lineage>
</organism>
<protein>
    <submittedName>
        <fullName evidence="1">Uncharacterized protein</fullName>
    </submittedName>
</protein>
<proteinExistence type="predicted"/>
<dbReference type="AlphaFoldDB" id="A0A9P8QAR3"/>
<dbReference type="Proteomes" id="UP000774326">
    <property type="component" value="Unassembled WGS sequence"/>
</dbReference>
<reference evidence="1" key="2">
    <citation type="submission" date="2021-01" db="EMBL/GenBank/DDBJ databases">
        <authorList>
            <person name="Schikora-Tamarit M.A."/>
        </authorList>
    </citation>
    <scope>NUCLEOTIDE SEQUENCE</scope>
    <source>
        <strain evidence="1">CBS2887</strain>
    </source>
</reference>
<evidence type="ECO:0000313" key="1">
    <source>
        <dbReference type="EMBL" id="KAH3687473.1"/>
    </source>
</evidence>
<name>A0A9P8QAR3_WICPI</name>
<accession>A0A9P8QAR3</accession>
<gene>
    <name evidence="1" type="ORF">WICPIJ_001544</name>
</gene>
<evidence type="ECO:0000313" key="2">
    <source>
        <dbReference type="Proteomes" id="UP000774326"/>
    </source>
</evidence>